<keyword evidence="8" id="KW-0472">Membrane</keyword>
<dbReference type="EMBL" id="JAZHRV010000001">
    <property type="protein sequence ID" value="MEH2557388.1"/>
    <property type="molecule type" value="Genomic_DNA"/>
</dbReference>
<feature type="domain" description="AprE-like long alpha-helical hairpin" evidence="11">
    <location>
        <begin position="157"/>
        <end position="348"/>
    </location>
</feature>
<dbReference type="Pfam" id="PF25994">
    <property type="entry name" value="HH_AprE"/>
    <property type="match status" value="1"/>
</dbReference>
<evidence type="ECO:0000313" key="14">
    <source>
        <dbReference type="Proteomes" id="UP001364224"/>
    </source>
</evidence>
<keyword evidence="14" id="KW-1185">Reference proteome</keyword>
<reference evidence="13 14" key="1">
    <citation type="submission" date="2024-02" db="EMBL/GenBank/DDBJ databases">
        <title>Adaptive strategies in a cosmopolitan and abundant soil bacterium.</title>
        <authorList>
            <person name="Carini P."/>
        </authorList>
    </citation>
    <scope>NUCLEOTIDE SEQUENCE [LARGE SCALE GENOMIC DNA]</scope>
    <source>
        <strain evidence="13 14">AZCC 1608</strain>
    </source>
</reference>
<protein>
    <recommendedName>
        <fullName evidence="9">Membrane fusion protein (MFP) family protein</fullName>
    </recommendedName>
</protein>
<evidence type="ECO:0000259" key="11">
    <source>
        <dbReference type="Pfam" id="PF25994"/>
    </source>
</evidence>
<keyword evidence="4 9" id="KW-1003">Cell membrane</keyword>
<sequence length="502" mass="55723">MKISVAHVNIREAPRWLRSAASALCDRLRGVTWIRIKRSHGLFAQRGWARLKIAFAQVEIWEVPRWLRSAPPALRDRLRGVTWTGNLLVWGFVVGLGTWSTYAPLESAAIAIGTVESESSRKTIQHLEGGIIREILVADGDVVRAGQTLISLEDTKARAEAQGLQGQLWEATAREARLQAEQHGEEQVLFSASLEMAQYASSSVADVLAGQQAIFETRRQVFQSQAAVNREKRSQVEKEIEGLRAQESAASRRIEIVREEAATVAMLVNKGLERRPRLLNLEREMADIEGRRGEIVAQISRAGQVINESQATLLKLDNDRQNEIAQSLREVQNQIFQIRERLQAADDQLSRTAVKAPQDGVVTDLKVHTPGGVIGAGAPLMDLVPRQDRLIVIARIRPEDIDVVRPGLSADVNLLPYNQRRVPRLHGTVTHVSADRLVDKRTDQPYYATKIRVQDPAGAGIDGVQIIPGMPAQVFIKTGRGTVALYALRPLLDSFHGAFRED</sequence>
<keyword evidence="7" id="KW-1133">Transmembrane helix</keyword>
<dbReference type="SUPFAM" id="SSF111369">
    <property type="entry name" value="HlyD-like secretion proteins"/>
    <property type="match status" value="1"/>
</dbReference>
<evidence type="ECO:0000256" key="8">
    <source>
        <dbReference type="ARBA" id="ARBA00023136"/>
    </source>
</evidence>
<evidence type="ECO:0000256" key="1">
    <source>
        <dbReference type="ARBA" id="ARBA00004377"/>
    </source>
</evidence>
<evidence type="ECO:0000256" key="7">
    <source>
        <dbReference type="ARBA" id="ARBA00022989"/>
    </source>
</evidence>
<evidence type="ECO:0000256" key="3">
    <source>
        <dbReference type="ARBA" id="ARBA00022448"/>
    </source>
</evidence>
<comment type="subcellular location">
    <subcellularLocation>
        <location evidence="1 9">Cell inner membrane</location>
        <topology evidence="1 9">Single-pass membrane protein</topology>
    </subcellularLocation>
</comment>
<evidence type="ECO:0000256" key="2">
    <source>
        <dbReference type="ARBA" id="ARBA00009477"/>
    </source>
</evidence>
<dbReference type="PANTHER" id="PTHR30386:SF17">
    <property type="entry name" value="ALKALINE PROTEASE SECRETION PROTEIN APRE"/>
    <property type="match status" value="1"/>
</dbReference>
<dbReference type="InterPro" id="IPR058781">
    <property type="entry name" value="HH_AprE-like"/>
</dbReference>
<dbReference type="PRINTS" id="PR01490">
    <property type="entry name" value="RTXTOXIND"/>
</dbReference>
<feature type="domain" description="AprE-like beta-barrel" evidence="12">
    <location>
        <begin position="390"/>
        <end position="479"/>
    </location>
</feature>
<evidence type="ECO:0000256" key="10">
    <source>
        <dbReference type="SAM" id="Coils"/>
    </source>
</evidence>
<dbReference type="PANTHER" id="PTHR30386">
    <property type="entry name" value="MEMBRANE FUSION SUBUNIT OF EMRAB-TOLC MULTIDRUG EFFLUX PUMP"/>
    <property type="match status" value="1"/>
</dbReference>
<keyword evidence="5 9" id="KW-0997">Cell inner membrane</keyword>
<evidence type="ECO:0000259" key="12">
    <source>
        <dbReference type="Pfam" id="PF26002"/>
    </source>
</evidence>
<keyword evidence="3 9" id="KW-0813">Transport</keyword>
<comment type="caution">
    <text evidence="13">The sequence shown here is derived from an EMBL/GenBank/DDBJ whole genome shotgun (WGS) entry which is preliminary data.</text>
</comment>
<proteinExistence type="inferred from homology"/>
<keyword evidence="10" id="KW-0175">Coiled coil</keyword>
<evidence type="ECO:0000256" key="4">
    <source>
        <dbReference type="ARBA" id="ARBA00022475"/>
    </source>
</evidence>
<dbReference type="NCBIfam" id="TIGR01843">
    <property type="entry name" value="type_I_hlyD"/>
    <property type="match status" value="1"/>
</dbReference>
<dbReference type="Gene3D" id="2.40.50.100">
    <property type="match status" value="2"/>
</dbReference>
<evidence type="ECO:0000256" key="9">
    <source>
        <dbReference type="RuleBase" id="RU365093"/>
    </source>
</evidence>
<dbReference type="InterPro" id="IPR050739">
    <property type="entry name" value="MFP"/>
</dbReference>
<feature type="coiled-coil region" evidence="10">
    <location>
        <begin position="226"/>
        <end position="260"/>
    </location>
</feature>
<evidence type="ECO:0000313" key="13">
    <source>
        <dbReference type="EMBL" id="MEH2557388.1"/>
    </source>
</evidence>
<keyword evidence="6" id="KW-0812">Transmembrane</keyword>
<gene>
    <name evidence="13" type="ORF">V1286_004917</name>
</gene>
<accession>A0ABU8BFR5</accession>
<dbReference type="InterPro" id="IPR010129">
    <property type="entry name" value="T1SS_HlyD"/>
</dbReference>
<comment type="similarity">
    <text evidence="2 9">Belongs to the membrane fusion protein (MFP) (TC 8.A.1) family.</text>
</comment>
<dbReference type="Gene3D" id="2.40.30.170">
    <property type="match status" value="1"/>
</dbReference>
<name>A0ABU8BFR5_9BRAD</name>
<evidence type="ECO:0000256" key="5">
    <source>
        <dbReference type="ARBA" id="ARBA00022519"/>
    </source>
</evidence>
<dbReference type="Proteomes" id="UP001364224">
    <property type="component" value="Unassembled WGS sequence"/>
</dbReference>
<organism evidence="13 14">
    <name type="scientific">Bradyrhizobium algeriense</name>
    <dbReference type="NCBI Taxonomy" id="634784"/>
    <lineage>
        <taxon>Bacteria</taxon>
        <taxon>Pseudomonadati</taxon>
        <taxon>Pseudomonadota</taxon>
        <taxon>Alphaproteobacteria</taxon>
        <taxon>Hyphomicrobiales</taxon>
        <taxon>Nitrobacteraceae</taxon>
        <taxon>Bradyrhizobium</taxon>
    </lineage>
</organism>
<dbReference type="Pfam" id="PF26002">
    <property type="entry name" value="Beta-barrel_AprE"/>
    <property type="match status" value="1"/>
</dbReference>
<dbReference type="InterPro" id="IPR058982">
    <property type="entry name" value="Beta-barrel_AprE"/>
</dbReference>
<evidence type="ECO:0000256" key="6">
    <source>
        <dbReference type="ARBA" id="ARBA00022692"/>
    </source>
</evidence>